<accession>A0A9W9I3Q1</accession>
<name>A0A9W9I3Q1_9EURO</name>
<dbReference type="AlphaFoldDB" id="A0A9W9I3Q1"/>
<dbReference type="GO" id="GO:0006508">
    <property type="term" value="P:proteolysis"/>
    <property type="evidence" value="ECO:0007669"/>
    <property type="project" value="InterPro"/>
</dbReference>
<gene>
    <name evidence="3" type="ORF">N7492_006230</name>
</gene>
<dbReference type="Gene3D" id="3.40.50.200">
    <property type="entry name" value="Peptidase S8/S53 domain"/>
    <property type="match status" value="1"/>
</dbReference>
<evidence type="ECO:0000256" key="1">
    <source>
        <dbReference type="ARBA" id="ARBA00022729"/>
    </source>
</evidence>
<dbReference type="EMBL" id="JAPQKO010000004">
    <property type="protein sequence ID" value="KAJ5165934.1"/>
    <property type="molecule type" value="Genomic_DNA"/>
</dbReference>
<dbReference type="Proteomes" id="UP001146351">
    <property type="component" value="Unassembled WGS sequence"/>
</dbReference>
<evidence type="ECO:0000313" key="3">
    <source>
        <dbReference type="EMBL" id="KAJ5165934.1"/>
    </source>
</evidence>
<evidence type="ECO:0000313" key="4">
    <source>
        <dbReference type="Proteomes" id="UP001146351"/>
    </source>
</evidence>
<proteinExistence type="predicted"/>
<reference evidence="3" key="1">
    <citation type="submission" date="2022-11" db="EMBL/GenBank/DDBJ databases">
        <authorList>
            <person name="Petersen C."/>
        </authorList>
    </citation>
    <scope>NUCLEOTIDE SEQUENCE</scope>
    <source>
        <strain evidence="3">IBT 21917</strain>
    </source>
</reference>
<keyword evidence="4" id="KW-1185">Reference proteome</keyword>
<protein>
    <submittedName>
        <fullName evidence="3">Subtilisin-like protein</fullName>
    </submittedName>
</protein>
<comment type="caution">
    <text evidence="3">The sequence shown here is derived from an EMBL/GenBank/DDBJ whole genome shotgun (WGS) entry which is preliminary data.</text>
</comment>
<sequence length="97" mass="10079">MPQSLGTDDNAIITVGAVTSDGKLDIIGRPQKPGEAGSISVYAPGTVSCYMSDNKLATRDTQKTTKRGTSFAAPAVIAQAGLAAYFLGLEELKSEFP</sequence>
<dbReference type="OrthoDB" id="3946663at2759"/>
<reference evidence="3" key="2">
    <citation type="journal article" date="2023" name="IMA Fungus">
        <title>Comparative genomic study of the Penicillium genus elucidates a diverse pangenome and 15 lateral gene transfer events.</title>
        <authorList>
            <person name="Petersen C."/>
            <person name="Sorensen T."/>
            <person name="Nielsen M.R."/>
            <person name="Sondergaard T.E."/>
            <person name="Sorensen J.L."/>
            <person name="Fitzpatrick D.A."/>
            <person name="Frisvad J.C."/>
            <person name="Nielsen K.L."/>
        </authorList>
    </citation>
    <scope>NUCLEOTIDE SEQUENCE</scope>
    <source>
        <strain evidence="3">IBT 21917</strain>
    </source>
</reference>
<organism evidence="3 4">
    <name type="scientific">Penicillium capsulatum</name>
    <dbReference type="NCBI Taxonomy" id="69766"/>
    <lineage>
        <taxon>Eukaryota</taxon>
        <taxon>Fungi</taxon>
        <taxon>Dikarya</taxon>
        <taxon>Ascomycota</taxon>
        <taxon>Pezizomycotina</taxon>
        <taxon>Eurotiomycetes</taxon>
        <taxon>Eurotiomycetidae</taxon>
        <taxon>Eurotiales</taxon>
        <taxon>Aspergillaceae</taxon>
        <taxon>Penicillium</taxon>
    </lineage>
</organism>
<dbReference type="SUPFAM" id="SSF52743">
    <property type="entry name" value="Subtilisin-like"/>
    <property type="match status" value="1"/>
</dbReference>
<dbReference type="GO" id="GO:0004252">
    <property type="term" value="F:serine-type endopeptidase activity"/>
    <property type="evidence" value="ECO:0007669"/>
    <property type="project" value="InterPro"/>
</dbReference>
<keyword evidence="2" id="KW-0865">Zymogen</keyword>
<keyword evidence="1" id="KW-0732">Signal</keyword>
<dbReference type="InterPro" id="IPR036852">
    <property type="entry name" value="Peptidase_S8/S53_dom_sf"/>
</dbReference>
<evidence type="ECO:0000256" key="2">
    <source>
        <dbReference type="ARBA" id="ARBA00023145"/>
    </source>
</evidence>